<dbReference type="GO" id="GO:0005783">
    <property type="term" value="C:endoplasmic reticulum"/>
    <property type="evidence" value="ECO:0007669"/>
    <property type="project" value="TreeGrafter"/>
</dbReference>
<reference evidence="2" key="1">
    <citation type="submission" date="2021-02" db="EMBL/GenBank/DDBJ databases">
        <authorList>
            <person name="Dougan E. K."/>
            <person name="Rhodes N."/>
            <person name="Thang M."/>
            <person name="Chan C."/>
        </authorList>
    </citation>
    <scope>NUCLEOTIDE SEQUENCE</scope>
</reference>
<protein>
    <recommendedName>
        <fullName evidence="4">Thioredoxin domain-containing protein</fullName>
    </recommendedName>
</protein>
<proteinExistence type="inferred from homology"/>
<dbReference type="AlphaFoldDB" id="A0A813J4X3"/>
<evidence type="ECO:0000313" key="3">
    <source>
        <dbReference type="Proteomes" id="UP000626109"/>
    </source>
</evidence>
<gene>
    <name evidence="2" type="ORF">PGLA2088_LOCUS16132</name>
</gene>
<feature type="non-terminal residue" evidence="2">
    <location>
        <position position="212"/>
    </location>
</feature>
<name>A0A813J4X3_POLGL</name>
<accession>A0A813J4X3</accession>
<dbReference type="PANTHER" id="PTHR18929">
    <property type="entry name" value="PROTEIN DISULFIDE ISOMERASE"/>
    <property type="match status" value="1"/>
</dbReference>
<evidence type="ECO:0000256" key="1">
    <source>
        <dbReference type="ARBA" id="ARBA00006347"/>
    </source>
</evidence>
<organism evidence="2 3">
    <name type="scientific">Polarella glacialis</name>
    <name type="common">Dinoflagellate</name>
    <dbReference type="NCBI Taxonomy" id="89957"/>
    <lineage>
        <taxon>Eukaryota</taxon>
        <taxon>Sar</taxon>
        <taxon>Alveolata</taxon>
        <taxon>Dinophyceae</taxon>
        <taxon>Suessiales</taxon>
        <taxon>Suessiaceae</taxon>
        <taxon>Polarella</taxon>
    </lineage>
</organism>
<evidence type="ECO:0008006" key="4">
    <source>
        <dbReference type="Google" id="ProtNLM"/>
    </source>
</evidence>
<sequence length="212" mass="22613">LDGEDVAQQREDMEVLADPSSTRRRRGAFFATALFNTRTRRKYPVPDGAGWCPGDELALCHFTDAVLDGKVPPHIRSKSRVPVVSSAPPGALELIGSTLSVELLGLVAQGQAEVLLLLYAPWCSHSLNFLPLWHSLAASIAAAGATPGGKSERGVLRLAQMNAARNEHPELPPVKQFPTLLLCLPANRSGVDTSQGGEPVRFVLYTGAATIA</sequence>
<feature type="non-terminal residue" evidence="2">
    <location>
        <position position="1"/>
    </location>
</feature>
<comment type="caution">
    <text evidence="2">The sequence shown here is derived from an EMBL/GenBank/DDBJ whole genome shotgun (WGS) entry which is preliminary data.</text>
</comment>
<dbReference type="EMBL" id="CAJNNW010020323">
    <property type="protein sequence ID" value="CAE8666056.1"/>
    <property type="molecule type" value="Genomic_DNA"/>
</dbReference>
<evidence type="ECO:0000313" key="2">
    <source>
        <dbReference type="EMBL" id="CAE8666056.1"/>
    </source>
</evidence>
<dbReference type="Gene3D" id="3.40.30.10">
    <property type="entry name" value="Glutaredoxin"/>
    <property type="match status" value="1"/>
</dbReference>
<dbReference type="SUPFAM" id="SSF52833">
    <property type="entry name" value="Thioredoxin-like"/>
    <property type="match status" value="1"/>
</dbReference>
<comment type="similarity">
    <text evidence="1">Belongs to the protein disulfide isomerase family.</text>
</comment>
<dbReference type="GO" id="GO:0006457">
    <property type="term" value="P:protein folding"/>
    <property type="evidence" value="ECO:0007669"/>
    <property type="project" value="TreeGrafter"/>
</dbReference>
<dbReference type="GO" id="GO:0034976">
    <property type="term" value="P:response to endoplasmic reticulum stress"/>
    <property type="evidence" value="ECO:0007669"/>
    <property type="project" value="TreeGrafter"/>
</dbReference>
<dbReference type="InterPro" id="IPR036249">
    <property type="entry name" value="Thioredoxin-like_sf"/>
</dbReference>
<dbReference type="Proteomes" id="UP000626109">
    <property type="component" value="Unassembled WGS sequence"/>
</dbReference>
<dbReference type="GO" id="GO:0003756">
    <property type="term" value="F:protein disulfide isomerase activity"/>
    <property type="evidence" value="ECO:0007669"/>
    <property type="project" value="TreeGrafter"/>
</dbReference>